<proteinExistence type="predicted"/>
<dbReference type="InterPro" id="IPR052917">
    <property type="entry name" value="Stress-Dev_Protein"/>
</dbReference>
<dbReference type="OrthoDB" id="1432662at2"/>
<dbReference type="EMBL" id="VANS01000001">
    <property type="protein sequence ID" value="TMM54963.1"/>
    <property type="molecule type" value="Genomic_DNA"/>
</dbReference>
<dbReference type="InterPro" id="IPR012349">
    <property type="entry name" value="Split_barrel_FMN-bd"/>
</dbReference>
<dbReference type="PANTHER" id="PTHR34818:SF1">
    <property type="entry name" value="PROTEIN BLI-3"/>
    <property type="match status" value="1"/>
</dbReference>
<evidence type="ECO:0000313" key="2">
    <source>
        <dbReference type="EMBL" id="TMM54963.1"/>
    </source>
</evidence>
<reference evidence="2 3" key="1">
    <citation type="submission" date="2019-05" db="EMBL/GenBank/DDBJ databases">
        <title>Sulfitobacter sabulilitoris sp. nov., isolated from a marine sand.</title>
        <authorList>
            <person name="Yoon J.-H."/>
        </authorList>
    </citation>
    <scope>NUCLEOTIDE SEQUENCE [LARGE SCALE GENOMIC DNA]</scope>
    <source>
        <strain evidence="2 3">HSMS-29</strain>
    </source>
</reference>
<gene>
    <name evidence="2" type="ORF">FDT80_05135</name>
</gene>
<sequence>MSDTLKDTFWSRIDAVRAGMLESNGAPARPMAHYADKDAKALWFITARQTDIANAARAGAPATYVIASTDAQLYGTLRGTLHHVPDQTKLDALWGPMAEAWFDGGKDDPDVFLARMDLAEAELWATDGAAKFLYETAKANLTETTPDVGDHGKVTF</sequence>
<comment type="caution">
    <text evidence="2">The sequence shown here is derived from an EMBL/GenBank/DDBJ whole genome shotgun (WGS) entry which is preliminary data.</text>
</comment>
<dbReference type="Pfam" id="PF16242">
    <property type="entry name" value="Pyrid_ox_like"/>
    <property type="match status" value="1"/>
</dbReference>
<organism evidence="2 3">
    <name type="scientific">Sulfitobacter sabulilitoris</name>
    <dbReference type="NCBI Taxonomy" id="2562655"/>
    <lineage>
        <taxon>Bacteria</taxon>
        <taxon>Pseudomonadati</taxon>
        <taxon>Pseudomonadota</taxon>
        <taxon>Alphaproteobacteria</taxon>
        <taxon>Rhodobacterales</taxon>
        <taxon>Roseobacteraceae</taxon>
        <taxon>Sulfitobacter</taxon>
    </lineage>
</organism>
<name>A0A5S3PKQ3_9RHOB</name>
<dbReference type="AlphaFoldDB" id="A0A5S3PKQ3"/>
<evidence type="ECO:0000313" key="3">
    <source>
        <dbReference type="Proteomes" id="UP000309550"/>
    </source>
</evidence>
<dbReference type="SUPFAM" id="SSF50475">
    <property type="entry name" value="FMN-binding split barrel"/>
    <property type="match status" value="1"/>
</dbReference>
<accession>A0A5S3PKQ3</accession>
<protein>
    <submittedName>
        <fullName evidence="2">General stress protein</fullName>
    </submittedName>
</protein>
<dbReference type="PANTHER" id="PTHR34818">
    <property type="entry name" value="PROTEIN BLI-3"/>
    <property type="match status" value="1"/>
</dbReference>
<dbReference type="Proteomes" id="UP000309550">
    <property type="component" value="Unassembled WGS sequence"/>
</dbReference>
<keyword evidence="3" id="KW-1185">Reference proteome</keyword>
<feature type="domain" description="General stress protein FMN-binding split barrel" evidence="1">
    <location>
        <begin position="7"/>
        <end position="147"/>
    </location>
</feature>
<dbReference type="RefSeq" id="WP_138661133.1">
    <property type="nucleotide sequence ID" value="NZ_VANS01000001.1"/>
</dbReference>
<evidence type="ECO:0000259" key="1">
    <source>
        <dbReference type="Pfam" id="PF16242"/>
    </source>
</evidence>
<dbReference type="Gene3D" id="2.30.110.10">
    <property type="entry name" value="Electron Transport, Fmn-binding Protein, Chain A"/>
    <property type="match status" value="1"/>
</dbReference>
<dbReference type="InterPro" id="IPR038725">
    <property type="entry name" value="YdaG_split_barrel_FMN-bd"/>
</dbReference>